<feature type="coiled-coil region" evidence="1">
    <location>
        <begin position="124"/>
        <end position="158"/>
    </location>
</feature>
<keyword evidence="1" id="KW-0175">Coiled coil</keyword>
<gene>
    <name evidence="2" type="ORF">ABWT76_005597</name>
</gene>
<proteinExistence type="predicted"/>
<dbReference type="EMBL" id="CP159837">
    <property type="protein sequence ID" value="XCM36814.1"/>
    <property type="molecule type" value="Genomic_DNA"/>
</dbReference>
<accession>A0AAU8JC90</accession>
<dbReference type="RefSeq" id="WP_354635299.1">
    <property type="nucleotide sequence ID" value="NZ_CP159837.1"/>
</dbReference>
<dbReference type="AlphaFoldDB" id="A0AAU8JC90"/>
<evidence type="ECO:0000313" key="2">
    <source>
        <dbReference type="EMBL" id="XCM36814.1"/>
    </source>
</evidence>
<sequence length="159" mass="18106">MSDNILINLREAFLNAPGFWESNLSEKPGNWCKFVEGIDKTRSDGYSIEGNFVSQLAQVKYQQPGLYIHCQKKGGKPGQQKRLYTLFILQHDGTVEVITELANSSKDWAVELWPEIEAYFAKQSNSVEQRKQQLRANIESLESELSQLKAQLAALEIQE</sequence>
<protein>
    <submittedName>
        <fullName evidence="2">Uncharacterized protein</fullName>
    </submittedName>
</protein>
<evidence type="ECO:0000256" key="1">
    <source>
        <dbReference type="SAM" id="Coils"/>
    </source>
</evidence>
<reference evidence="2" key="1">
    <citation type="submission" date="2024-07" db="EMBL/GenBank/DDBJ databases">
        <authorList>
            <person name="Kim Y.J."/>
            <person name="Jeong J.Y."/>
        </authorList>
    </citation>
    <scope>NUCLEOTIDE SEQUENCE</scope>
    <source>
        <strain evidence="2">GIHE-MW2</strain>
    </source>
</reference>
<organism evidence="2">
    <name type="scientific">Planktothricoides raciborskii GIHE-MW2</name>
    <dbReference type="NCBI Taxonomy" id="2792601"/>
    <lineage>
        <taxon>Bacteria</taxon>
        <taxon>Bacillati</taxon>
        <taxon>Cyanobacteriota</taxon>
        <taxon>Cyanophyceae</taxon>
        <taxon>Oscillatoriophycideae</taxon>
        <taxon>Oscillatoriales</taxon>
        <taxon>Oscillatoriaceae</taxon>
        <taxon>Planktothricoides</taxon>
    </lineage>
</organism>
<name>A0AAU8JC90_9CYAN</name>